<sequence length="57" mass="6468">MHAEDRHYFDSDSMGKNKYQVFSSGFGGARDPYRDDWLKTQGEVICACFETDTALGL</sequence>
<organism evidence="1 2">
    <name type="scientific">Candidatus Thiothrix singaporensis</name>
    <dbReference type="NCBI Taxonomy" id="2799669"/>
    <lineage>
        <taxon>Bacteria</taxon>
        <taxon>Pseudomonadati</taxon>
        <taxon>Pseudomonadota</taxon>
        <taxon>Gammaproteobacteria</taxon>
        <taxon>Thiotrichales</taxon>
        <taxon>Thiotrichaceae</taxon>
        <taxon>Thiothrix</taxon>
    </lineage>
</organism>
<gene>
    <name evidence="1" type="ORF">HZT40_20190</name>
</gene>
<dbReference type="EMBL" id="CP059265">
    <property type="protein sequence ID" value="QLQ33529.1"/>
    <property type="molecule type" value="Genomic_DNA"/>
</dbReference>
<evidence type="ECO:0000313" key="2">
    <source>
        <dbReference type="Proteomes" id="UP000510621"/>
    </source>
</evidence>
<evidence type="ECO:0000313" key="1">
    <source>
        <dbReference type="EMBL" id="QLQ33529.1"/>
    </source>
</evidence>
<keyword evidence="2" id="KW-1185">Reference proteome</keyword>
<name>A0A7L6AWK6_9GAMM</name>
<protein>
    <submittedName>
        <fullName evidence="1">Uncharacterized protein</fullName>
    </submittedName>
</protein>
<proteinExistence type="predicted"/>
<dbReference type="Proteomes" id="UP000510621">
    <property type="component" value="Chromosome"/>
</dbReference>
<dbReference type="KEGG" id="this:HZT40_20190"/>
<dbReference type="AlphaFoldDB" id="A0A7L6AWK6"/>
<reference evidence="1" key="1">
    <citation type="submission" date="2020-06" db="EMBL/GenBank/DDBJ databases">
        <title>Analysis procedures for assessing recovery of high quality, complete, closed genomes from Nanopore long read metagenome sequencing.</title>
        <authorList>
            <person name="Bessarab I."/>
            <person name="Arumugam K."/>
            <person name="Haryono M."/>
            <person name="Liu X."/>
            <person name="Roy S."/>
            <person name="Zuniga-Montanez R.E."/>
            <person name="Qiu G."/>
            <person name="Drautz-Moses D.I."/>
            <person name="Law Y.Y."/>
            <person name="Wuertz S."/>
            <person name="Lauro F.M."/>
            <person name="Huson D.H."/>
            <person name="Williams R.B."/>
        </authorList>
    </citation>
    <scope>NUCLEOTIDE SEQUENCE [LARGE SCALE GENOMIC DNA]</scope>
    <source>
        <strain evidence="1">SSD2</strain>
    </source>
</reference>
<accession>A0A7L6AWK6</accession>